<evidence type="ECO:0008006" key="3">
    <source>
        <dbReference type="Google" id="ProtNLM"/>
    </source>
</evidence>
<proteinExistence type="predicted"/>
<keyword evidence="1" id="KW-1133">Transmembrane helix</keyword>
<evidence type="ECO:0000313" key="2">
    <source>
        <dbReference type="EMBL" id="MPM38046.1"/>
    </source>
</evidence>
<dbReference type="InterPro" id="IPR029032">
    <property type="entry name" value="AhpD-like"/>
</dbReference>
<sequence length="175" mass="20322">MAHITQVNYENASPDVKEQFNDQIRKHGRITNMKKTLLHSLPAFHTLMEWYTLAEEVEKFLGKRAVNFYSYAISTQNSCLICSTFFSKILEDLDIDFDNFEFTEEESDIIEYGQYLVKDPGNIPDKLFDKLKKRYTEEQIVLLTAFGSMMIATNLINTALKVELDDILVPYTKRG</sequence>
<dbReference type="SUPFAM" id="SSF69118">
    <property type="entry name" value="AhpD-like"/>
    <property type="match status" value="1"/>
</dbReference>
<feature type="transmembrane region" description="Helical" evidence="1">
    <location>
        <begin position="140"/>
        <end position="160"/>
    </location>
</feature>
<evidence type="ECO:0000256" key="1">
    <source>
        <dbReference type="SAM" id="Phobius"/>
    </source>
</evidence>
<accession>A0A644ZAX5</accession>
<comment type="caution">
    <text evidence="2">The sequence shown here is derived from an EMBL/GenBank/DDBJ whole genome shotgun (WGS) entry which is preliminary data.</text>
</comment>
<name>A0A644ZAX5_9ZZZZ</name>
<protein>
    <recommendedName>
        <fullName evidence="3">Carboxymuconolactone decarboxylase-like domain-containing protein</fullName>
    </recommendedName>
</protein>
<reference evidence="2" key="1">
    <citation type="submission" date="2019-08" db="EMBL/GenBank/DDBJ databases">
        <authorList>
            <person name="Kucharzyk K."/>
            <person name="Murdoch R.W."/>
            <person name="Higgins S."/>
            <person name="Loffler F."/>
        </authorList>
    </citation>
    <scope>NUCLEOTIDE SEQUENCE</scope>
</reference>
<keyword evidence="1" id="KW-0812">Transmembrane</keyword>
<dbReference type="EMBL" id="VSSQ01008152">
    <property type="protein sequence ID" value="MPM38046.1"/>
    <property type="molecule type" value="Genomic_DNA"/>
</dbReference>
<gene>
    <name evidence="2" type="ORF">SDC9_84669</name>
</gene>
<organism evidence="2">
    <name type="scientific">bioreactor metagenome</name>
    <dbReference type="NCBI Taxonomy" id="1076179"/>
    <lineage>
        <taxon>unclassified sequences</taxon>
        <taxon>metagenomes</taxon>
        <taxon>ecological metagenomes</taxon>
    </lineage>
</organism>
<keyword evidence="1" id="KW-0472">Membrane</keyword>
<dbReference type="Gene3D" id="1.20.1290.10">
    <property type="entry name" value="AhpD-like"/>
    <property type="match status" value="1"/>
</dbReference>
<dbReference type="AlphaFoldDB" id="A0A644ZAX5"/>